<dbReference type="SUPFAM" id="SSF52218">
    <property type="entry name" value="Flavoproteins"/>
    <property type="match status" value="1"/>
</dbReference>
<accession>A0A1S9RFE3</accession>
<feature type="domain" description="NADPH-dependent FMN reductase-like" evidence="1">
    <location>
        <begin position="10"/>
        <end position="163"/>
    </location>
</feature>
<gene>
    <name evidence="2" type="ORF">PEBR_31758</name>
</gene>
<evidence type="ECO:0000259" key="1">
    <source>
        <dbReference type="Pfam" id="PF03358"/>
    </source>
</evidence>
<dbReference type="Pfam" id="PF03358">
    <property type="entry name" value="FMN_red"/>
    <property type="match status" value="1"/>
</dbReference>
<evidence type="ECO:0000313" key="2">
    <source>
        <dbReference type="EMBL" id="OOQ84096.1"/>
    </source>
</evidence>
<comment type="caution">
    <text evidence="2">The sequence shown here is derived from an EMBL/GenBank/DDBJ whole genome shotgun (WGS) entry which is preliminary data.</text>
</comment>
<dbReference type="GO" id="GO:0010181">
    <property type="term" value="F:FMN binding"/>
    <property type="evidence" value="ECO:0007669"/>
    <property type="project" value="TreeGrafter"/>
</dbReference>
<name>A0A1S9RFE3_PENBI</name>
<dbReference type="InterPro" id="IPR050712">
    <property type="entry name" value="NAD(P)H-dep_reductase"/>
</dbReference>
<dbReference type="EMBL" id="LJBN01000185">
    <property type="protein sequence ID" value="OOQ84096.1"/>
    <property type="molecule type" value="Genomic_DNA"/>
</dbReference>
<protein>
    <submittedName>
        <fullName evidence="2">Putative NADPH-dependent FMN reductase</fullName>
    </submittedName>
</protein>
<dbReference type="AlphaFoldDB" id="A0A1S9RFE3"/>
<dbReference type="Gene3D" id="3.40.50.360">
    <property type="match status" value="1"/>
</dbReference>
<dbReference type="InterPro" id="IPR029039">
    <property type="entry name" value="Flavoprotein-like_sf"/>
</dbReference>
<dbReference type="PANTHER" id="PTHR30543:SF21">
    <property type="entry name" value="NAD(P)H-DEPENDENT FMN REDUCTASE LOT6"/>
    <property type="match status" value="1"/>
</dbReference>
<sequence length="219" mass="24438">MDTPNSSPPPKIGIIVCSTRTPRVCPQITQFVQTTIQSIKPDTDNPHTPVPSTTHLIDLATWDLPMYNEPGIPSQIKDPSEYTHAHTRAWSAEIARYDAFIFVTPQYNWGYPAVIKNAIDYLYYEWSGKPAAVVSYGGHGGGKANRQLREVLAGVRMRVVEKGVELAFPGREVLVKAAAGEDIGIVNEEGKEVVVGFWEDERKEIEEAYREILRVLESV</sequence>
<dbReference type="GO" id="GO:0016491">
    <property type="term" value="F:oxidoreductase activity"/>
    <property type="evidence" value="ECO:0007669"/>
    <property type="project" value="InterPro"/>
</dbReference>
<dbReference type="GO" id="GO:0005829">
    <property type="term" value="C:cytosol"/>
    <property type="evidence" value="ECO:0007669"/>
    <property type="project" value="TreeGrafter"/>
</dbReference>
<dbReference type="InterPro" id="IPR005025">
    <property type="entry name" value="FMN_Rdtase-like_dom"/>
</dbReference>
<dbReference type="PANTHER" id="PTHR30543">
    <property type="entry name" value="CHROMATE REDUCTASE"/>
    <property type="match status" value="1"/>
</dbReference>
<dbReference type="Proteomes" id="UP000190744">
    <property type="component" value="Unassembled WGS sequence"/>
</dbReference>
<organism evidence="2 3">
    <name type="scientific">Penicillium brasilianum</name>
    <dbReference type="NCBI Taxonomy" id="104259"/>
    <lineage>
        <taxon>Eukaryota</taxon>
        <taxon>Fungi</taxon>
        <taxon>Dikarya</taxon>
        <taxon>Ascomycota</taxon>
        <taxon>Pezizomycotina</taxon>
        <taxon>Eurotiomycetes</taxon>
        <taxon>Eurotiomycetidae</taxon>
        <taxon>Eurotiales</taxon>
        <taxon>Aspergillaceae</taxon>
        <taxon>Penicillium</taxon>
    </lineage>
</organism>
<evidence type="ECO:0000313" key="3">
    <source>
        <dbReference type="Proteomes" id="UP000190744"/>
    </source>
</evidence>
<reference evidence="3" key="1">
    <citation type="submission" date="2015-09" db="EMBL/GenBank/DDBJ databases">
        <authorList>
            <person name="Fill T.P."/>
            <person name="Baretta J.F."/>
            <person name="de Almeida L.G."/>
            <person name="Rocha M."/>
            <person name="de Souza D.H."/>
            <person name="Malavazi I."/>
            <person name="Cerdeira L.T."/>
            <person name="Hong H."/>
            <person name="Samborskyy M."/>
            <person name="de Vasconcelos A.T."/>
            <person name="Leadlay P."/>
            <person name="Rodrigues-Filho E."/>
        </authorList>
    </citation>
    <scope>NUCLEOTIDE SEQUENCE [LARGE SCALE GENOMIC DNA]</scope>
    <source>
        <strain evidence="3">LaBioMMi 136</strain>
    </source>
</reference>
<proteinExistence type="predicted"/>